<dbReference type="PROSITE" id="PS50404">
    <property type="entry name" value="GST_NTER"/>
    <property type="match status" value="1"/>
</dbReference>
<sequence>MTDLLDPADNSLCLYGSFDSANLIVRFALEELGLPYRFVEINRANRANRSAEYLKFNPQGLMPVLVDPSQSAPLFETAGILLYLADREGRLAPEPRASDRGAFLTWLFFMSNTLHSDMRVSFRPQRYVEGDASCNALKVGLESRIRDGFDHLETCAVKSGGPYLLGAELSVLDFYAATLCRWFQLYPHQREFDVERWPKLVALIELLQQREAVLRAQRLELISGTAFLNPVRPDLDEAALTGV</sequence>
<name>A0ABU8TGQ1_9HYPH</name>
<dbReference type="Gene3D" id="3.40.30.10">
    <property type="entry name" value="Glutaredoxin"/>
    <property type="match status" value="1"/>
</dbReference>
<organism evidence="3 4">
    <name type="scientific">Roseibium algae</name>
    <dbReference type="NCBI Taxonomy" id="3123038"/>
    <lineage>
        <taxon>Bacteria</taxon>
        <taxon>Pseudomonadati</taxon>
        <taxon>Pseudomonadota</taxon>
        <taxon>Alphaproteobacteria</taxon>
        <taxon>Hyphomicrobiales</taxon>
        <taxon>Stappiaceae</taxon>
        <taxon>Roseibium</taxon>
    </lineage>
</organism>
<dbReference type="Pfam" id="PF13409">
    <property type="entry name" value="GST_N_2"/>
    <property type="match status" value="1"/>
</dbReference>
<dbReference type="InterPro" id="IPR004045">
    <property type="entry name" value="Glutathione_S-Trfase_N"/>
</dbReference>
<comment type="caution">
    <text evidence="3">The sequence shown here is derived from an EMBL/GenBank/DDBJ whole genome shotgun (WGS) entry which is preliminary data.</text>
</comment>
<dbReference type="SUPFAM" id="SSF47616">
    <property type="entry name" value="GST C-terminal domain-like"/>
    <property type="match status" value="1"/>
</dbReference>
<evidence type="ECO:0000313" key="4">
    <source>
        <dbReference type="Proteomes" id="UP001385499"/>
    </source>
</evidence>
<evidence type="ECO:0000313" key="3">
    <source>
        <dbReference type="EMBL" id="MEJ8473324.1"/>
    </source>
</evidence>
<dbReference type="Proteomes" id="UP001385499">
    <property type="component" value="Unassembled WGS sequence"/>
</dbReference>
<dbReference type="InterPro" id="IPR040079">
    <property type="entry name" value="Glutathione_S-Trfase"/>
</dbReference>
<dbReference type="InterPro" id="IPR010987">
    <property type="entry name" value="Glutathione-S-Trfase_C-like"/>
</dbReference>
<dbReference type="PANTHER" id="PTHR44051">
    <property type="entry name" value="GLUTATHIONE S-TRANSFERASE-RELATED"/>
    <property type="match status" value="1"/>
</dbReference>
<dbReference type="Gene3D" id="1.20.1050.10">
    <property type="match status" value="1"/>
</dbReference>
<dbReference type="Pfam" id="PF13410">
    <property type="entry name" value="GST_C_2"/>
    <property type="match status" value="1"/>
</dbReference>
<dbReference type="SUPFAM" id="SSF52833">
    <property type="entry name" value="Thioredoxin-like"/>
    <property type="match status" value="1"/>
</dbReference>
<dbReference type="SFLD" id="SFLDG00358">
    <property type="entry name" value="Main_(cytGST)"/>
    <property type="match status" value="1"/>
</dbReference>
<dbReference type="PANTHER" id="PTHR44051:SF8">
    <property type="entry name" value="GLUTATHIONE S-TRANSFERASE GSTA"/>
    <property type="match status" value="1"/>
</dbReference>
<dbReference type="SFLD" id="SFLDS00019">
    <property type="entry name" value="Glutathione_Transferase_(cytos"/>
    <property type="match status" value="1"/>
</dbReference>
<reference evidence="3 4" key="1">
    <citation type="submission" date="2024-02" db="EMBL/GenBank/DDBJ databases">
        <title>Roseibium algae sp. nov., isolated from marine alga (Grateloupia sp.), showing potential in myo-inositol conversion.</title>
        <authorList>
            <person name="Wang Y."/>
        </authorList>
    </citation>
    <scope>NUCLEOTIDE SEQUENCE [LARGE SCALE GENOMIC DNA]</scope>
    <source>
        <strain evidence="3 4">H3510</strain>
    </source>
</reference>
<dbReference type="CDD" id="cd03057">
    <property type="entry name" value="GST_N_Beta"/>
    <property type="match status" value="1"/>
</dbReference>
<evidence type="ECO:0000259" key="2">
    <source>
        <dbReference type="PROSITE" id="PS50405"/>
    </source>
</evidence>
<keyword evidence="4" id="KW-1185">Reference proteome</keyword>
<dbReference type="RefSeq" id="WP_340272891.1">
    <property type="nucleotide sequence ID" value="NZ_JBAKIA010000002.1"/>
</dbReference>
<accession>A0ABU8TGQ1</accession>
<dbReference type="EMBL" id="JBAKIA010000002">
    <property type="protein sequence ID" value="MEJ8473324.1"/>
    <property type="molecule type" value="Genomic_DNA"/>
</dbReference>
<protein>
    <submittedName>
        <fullName evidence="3">Glutathione S-transferase family protein</fullName>
    </submittedName>
</protein>
<gene>
    <name evidence="3" type="ORF">V6575_04440</name>
</gene>
<dbReference type="InterPro" id="IPR036282">
    <property type="entry name" value="Glutathione-S-Trfase_C_sf"/>
</dbReference>
<proteinExistence type="predicted"/>
<feature type="domain" description="GST C-terminal" evidence="2">
    <location>
        <begin position="96"/>
        <end position="234"/>
    </location>
</feature>
<dbReference type="PROSITE" id="PS50405">
    <property type="entry name" value="GST_CTER"/>
    <property type="match status" value="1"/>
</dbReference>
<evidence type="ECO:0000259" key="1">
    <source>
        <dbReference type="PROSITE" id="PS50404"/>
    </source>
</evidence>
<feature type="domain" description="GST N-terminal" evidence="1">
    <location>
        <begin position="9"/>
        <end position="92"/>
    </location>
</feature>
<dbReference type="InterPro" id="IPR036249">
    <property type="entry name" value="Thioredoxin-like_sf"/>
</dbReference>
<dbReference type="CDD" id="cd03188">
    <property type="entry name" value="GST_C_Beta"/>
    <property type="match status" value="1"/>
</dbReference>